<dbReference type="AlphaFoldDB" id="A0A1M6BN63"/>
<dbReference type="RefSeq" id="WP_073471722.1">
    <property type="nucleotide sequence ID" value="NZ_FQZU01000001.1"/>
</dbReference>
<gene>
    <name evidence="2" type="ORF">SAMN02745216_00028</name>
</gene>
<evidence type="ECO:0000313" key="3">
    <source>
        <dbReference type="Proteomes" id="UP000183994"/>
    </source>
</evidence>
<sequence length="150" mass="16077">MQDKMLALEDRDAVRIFTAMAKMIADGQEQDAAQGLSPEMARALTVHFGEPDGKAAAGDLARRGLLVLAQSPEYKDRLEHLVKGPPPQAFDMGLGATAAILTAAIVVLQTEVAFVKDKKGKTTLKIKKKALSENFLTDFVKKLLSVAKGG</sequence>
<dbReference type="EMBL" id="FQZU01000001">
    <property type="protein sequence ID" value="SHI50097.1"/>
    <property type="molecule type" value="Genomic_DNA"/>
</dbReference>
<evidence type="ECO:0000256" key="1">
    <source>
        <dbReference type="SAM" id="Phobius"/>
    </source>
</evidence>
<evidence type="ECO:0000313" key="2">
    <source>
        <dbReference type="EMBL" id="SHI50097.1"/>
    </source>
</evidence>
<keyword evidence="1" id="KW-0812">Transmembrane</keyword>
<name>A0A1M6BN63_9BACT</name>
<protein>
    <submittedName>
        <fullName evidence="2">Uncharacterized protein</fullName>
    </submittedName>
</protein>
<keyword evidence="3" id="KW-1185">Reference proteome</keyword>
<proteinExistence type="predicted"/>
<accession>A0A1M6BN63</accession>
<keyword evidence="1" id="KW-0472">Membrane</keyword>
<keyword evidence="1" id="KW-1133">Transmembrane helix</keyword>
<feature type="transmembrane region" description="Helical" evidence="1">
    <location>
        <begin position="92"/>
        <end position="115"/>
    </location>
</feature>
<dbReference type="Proteomes" id="UP000183994">
    <property type="component" value="Unassembled WGS sequence"/>
</dbReference>
<organism evidence="2 3">
    <name type="scientific">Desulfatibacillum alkenivorans DSM 16219</name>
    <dbReference type="NCBI Taxonomy" id="1121393"/>
    <lineage>
        <taxon>Bacteria</taxon>
        <taxon>Pseudomonadati</taxon>
        <taxon>Thermodesulfobacteriota</taxon>
        <taxon>Desulfobacteria</taxon>
        <taxon>Desulfobacterales</taxon>
        <taxon>Desulfatibacillaceae</taxon>
        <taxon>Desulfatibacillum</taxon>
    </lineage>
</organism>
<reference evidence="3" key="1">
    <citation type="submission" date="2016-11" db="EMBL/GenBank/DDBJ databases">
        <authorList>
            <person name="Varghese N."/>
            <person name="Submissions S."/>
        </authorList>
    </citation>
    <scope>NUCLEOTIDE SEQUENCE [LARGE SCALE GENOMIC DNA]</scope>
    <source>
        <strain evidence="3">DSM 16219</strain>
    </source>
</reference>